<name>A0AAJ4RE60_9BACT</name>
<feature type="domain" description="HD Cas3-type" evidence="12">
    <location>
        <begin position="11"/>
        <end position="191"/>
    </location>
</feature>
<dbReference type="EMBL" id="RJVK01000001">
    <property type="protein sequence ID" value="ROR41070.1"/>
    <property type="molecule type" value="Genomic_DNA"/>
</dbReference>
<evidence type="ECO:0000313" key="16">
    <source>
        <dbReference type="Proteomes" id="UP000298805"/>
    </source>
</evidence>
<dbReference type="GO" id="GO:0003676">
    <property type="term" value="F:nucleic acid binding"/>
    <property type="evidence" value="ECO:0007669"/>
    <property type="project" value="InterPro"/>
</dbReference>
<dbReference type="NCBIfam" id="TIGR01587">
    <property type="entry name" value="cas3_core"/>
    <property type="match status" value="1"/>
</dbReference>
<dbReference type="SMART" id="SM00490">
    <property type="entry name" value="HELICc"/>
    <property type="match status" value="1"/>
</dbReference>
<keyword evidence="6" id="KW-0378">Hydrolase</keyword>
<keyword evidence="9" id="KW-0051">Antiviral defense</keyword>
<evidence type="ECO:0000259" key="10">
    <source>
        <dbReference type="PROSITE" id="PS51192"/>
    </source>
</evidence>
<dbReference type="PROSITE" id="PS51192">
    <property type="entry name" value="HELICASE_ATP_BIND_1"/>
    <property type="match status" value="1"/>
</dbReference>
<dbReference type="Gene3D" id="1.10.3210.30">
    <property type="match status" value="1"/>
</dbReference>
<dbReference type="EMBL" id="CP027432">
    <property type="protein sequence ID" value="QCI28217.1"/>
    <property type="molecule type" value="Genomic_DNA"/>
</dbReference>
<reference evidence="16" key="1">
    <citation type="submission" date="2018-03" db="EMBL/GenBank/DDBJ databases">
        <title>A comparative analysis of the Nautiliaceae.</title>
        <authorList>
            <person name="Grosche A."/>
            <person name="Smedile F."/>
            <person name="Vetriani C."/>
        </authorList>
    </citation>
    <scope>NUCLEOTIDE SEQUENCE [LARGE SCALE GENOMIC DNA]</scope>
    <source>
        <strain evidence="16">TB6</strain>
    </source>
</reference>
<dbReference type="Proteomes" id="UP000298805">
    <property type="component" value="Chromosome"/>
</dbReference>
<accession>A0AAJ4RE60</accession>
<dbReference type="InterPro" id="IPR014001">
    <property type="entry name" value="Helicase_ATP-bd"/>
</dbReference>
<evidence type="ECO:0000313" key="15">
    <source>
        <dbReference type="Proteomes" id="UP000272781"/>
    </source>
</evidence>
<dbReference type="SUPFAM" id="SSF52540">
    <property type="entry name" value="P-loop containing nucleoside triphosphate hydrolases"/>
    <property type="match status" value="1"/>
</dbReference>
<dbReference type="PROSITE" id="PS51194">
    <property type="entry name" value="HELICASE_CTER"/>
    <property type="match status" value="1"/>
</dbReference>
<dbReference type="Pfam" id="PF22590">
    <property type="entry name" value="Cas3-like_C_2"/>
    <property type="match status" value="1"/>
</dbReference>
<feature type="domain" description="Helicase C-terminal" evidence="11">
    <location>
        <begin position="451"/>
        <end position="613"/>
    </location>
</feature>
<evidence type="ECO:0000313" key="13">
    <source>
        <dbReference type="EMBL" id="QCI28217.1"/>
    </source>
</evidence>
<dbReference type="InterPro" id="IPR006483">
    <property type="entry name" value="CRISPR-assoc_Cas3_HD"/>
</dbReference>
<dbReference type="AlphaFoldDB" id="A0AAJ4RE60"/>
<evidence type="ECO:0000313" key="14">
    <source>
        <dbReference type="EMBL" id="ROR41070.1"/>
    </source>
</evidence>
<comment type="similarity">
    <text evidence="2">In the central section; belongs to the CRISPR-associated helicase Cas3 family.</text>
</comment>
<reference evidence="13" key="3">
    <citation type="submission" date="2019-06" db="EMBL/GenBank/DDBJ databases">
        <title>A comparative analysis of the Nautiliaceae.</title>
        <authorList>
            <person name="Grosche A."/>
            <person name="Smedile F."/>
            <person name="Vetriani C."/>
        </authorList>
    </citation>
    <scope>NUCLEOTIDE SEQUENCE</scope>
    <source>
        <strain evidence="13">TB6</strain>
    </source>
</reference>
<keyword evidence="7" id="KW-0347">Helicase</keyword>
<organism evidence="14 15">
    <name type="scientific">Caminibacter pacificus</name>
    <dbReference type="NCBI Taxonomy" id="1424653"/>
    <lineage>
        <taxon>Bacteria</taxon>
        <taxon>Pseudomonadati</taxon>
        <taxon>Campylobacterota</taxon>
        <taxon>Epsilonproteobacteria</taxon>
        <taxon>Nautiliales</taxon>
        <taxon>Nautiliaceae</taxon>
        <taxon>Caminibacter</taxon>
    </lineage>
</organism>
<dbReference type="InterPro" id="IPR027417">
    <property type="entry name" value="P-loop_NTPase"/>
</dbReference>
<evidence type="ECO:0000256" key="9">
    <source>
        <dbReference type="ARBA" id="ARBA00023118"/>
    </source>
</evidence>
<evidence type="ECO:0000256" key="3">
    <source>
        <dbReference type="ARBA" id="ARBA00022722"/>
    </source>
</evidence>
<dbReference type="Pfam" id="PF00270">
    <property type="entry name" value="DEAD"/>
    <property type="match status" value="1"/>
</dbReference>
<dbReference type="InterPro" id="IPR054712">
    <property type="entry name" value="Cas3-like_dom"/>
</dbReference>
<protein>
    <submittedName>
        <fullName evidence="14">CRISPR-associated Cas3 family helicase</fullName>
    </submittedName>
    <submittedName>
        <fullName evidence="13">CRISPR-associated helicase Cas3</fullName>
    </submittedName>
</protein>
<reference evidence="14 15" key="2">
    <citation type="submission" date="2018-11" db="EMBL/GenBank/DDBJ databases">
        <title>Genomic Encyclopedia of Type Strains, Phase IV (KMG-IV): sequencing the most valuable type-strain genomes for metagenomic binning, comparative biology and taxonomic classification.</title>
        <authorList>
            <person name="Goeker M."/>
        </authorList>
    </citation>
    <scope>NUCLEOTIDE SEQUENCE [LARGE SCALE GENOMIC DNA]</scope>
    <source>
        <strain evidence="14 15">DSM 27783</strain>
    </source>
</reference>
<evidence type="ECO:0000256" key="1">
    <source>
        <dbReference type="ARBA" id="ARBA00006847"/>
    </source>
</evidence>
<dbReference type="InterPro" id="IPR011545">
    <property type="entry name" value="DEAD/DEAH_box_helicase_dom"/>
</dbReference>
<keyword evidence="5" id="KW-0547">Nucleotide-binding</keyword>
<evidence type="ECO:0000256" key="2">
    <source>
        <dbReference type="ARBA" id="ARBA00009046"/>
    </source>
</evidence>
<dbReference type="InterPro" id="IPR038257">
    <property type="entry name" value="CRISPR-assoc_Cas3_HD_sf"/>
</dbReference>
<dbReference type="GO" id="GO:0051607">
    <property type="term" value="P:defense response to virus"/>
    <property type="evidence" value="ECO:0007669"/>
    <property type="project" value="UniProtKB-KW"/>
</dbReference>
<evidence type="ECO:0000256" key="8">
    <source>
        <dbReference type="ARBA" id="ARBA00022840"/>
    </source>
</evidence>
<evidence type="ECO:0000256" key="5">
    <source>
        <dbReference type="ARBA" id="ARBA00022741"/>
    </source>
</evidence>
<dbReference type="RefSeq" id="WP_123351968.1">
    <property type="nucleotide sequence ID" value="NZ_CP027432.2"/>
</dbReference>
<dbReference type="InterPro" id="IPR001650">
    <property type="entry name" value="Helicase_C-like"/>
</dbReference>
<keyword evidence="3" id="KW-0540">Nuclease</keyword>
<dbReference type="GO" id="GO:0046872">
    <property type="term" value="F:metal ion binding"/>
    <property type="evidence" value="ECO:0007669"/>
    <property type="project" value="UniProtKB-KW"/>
</dbReference>
<dbReference type="PROSITE" id="PS51643">
    <property type="entry name" value="HD_CAS3"/>
    <property type="match status" value="1"/>
</dbReference>
<keyword evidence="8" id="KW-0067">ATP-binding</keyword>
<dbReference type="GO" id="GO:0004386">
    <property type="term" value="F:helicase activity"/>
    <property type="evidence" value="ECO:0007669"/>
    <property type="project" value="UniProtKB-KW"/>
</dbReference>
<dbReference type="SMART" id="SM00487">
    <property type="entry name" value="DEXDc"/>
    <property type="match status" value="1"/>
</dbReference>
<dbReference type="GO" id="GO:0016787">
    <property type="term" value="F:hydrolase activity"/>
    <property type="evidence" value="ECO:0007669"/>
    <property type="project" value="UniProtKB-KW"/>
</dbReference>
<proteinExistence type="inferred from homology"/>
<comment type="similarity">
    <text evidence="1">In the N-terminal section; belongs to the CRISPR-associated nuclease Cas3-HD family.</text>
</comment>
<evidence type="ECO:0000259" key="11">
    <source>
        <dbReference type="PROSITE" id="PS51194"/>
    </source>
</evidence>
<gene>
    <name evidence="13" type="primary">cas3</name>
    <name evidence="13" type="ORF">C6V80_04370</name>
    <name evidence="14" type="ORF">EDC58_0554</name>
</gene>
<dbReference type="NCBIfam" id="TIGR01596">
    <property type="entry name" value="cas3_HD"/>
    <property type="match status" value="1"/>
</dbReference>
<evidence type="ECO:0000259" key="12">
    <source>
        <dbReference type="PROSITE" id="PS51643"/>
    </source>
</evidence>
<keyword evidence="16" id="KW-1185">Reference proteome</keyword>
<dbReference type="CDD" id="cd09641">
    <property type="entry name" value="Cas3''_I"/>
    <property type="match status" value="1"/>
</dbReference>
<sequence>MFFSFFSHIHHQKPPELLKDHKKLTQKYLDKILQKVDLDRVIDSLGIEDKELVKQMIIDAVVMHDEGKRNPNFQYYIMKNKDFKDLVTDKGDTKHSYLSAKIFFEKYFDKVDKEVDDNEFYKKFYFLLGLSYVISKHHSKLGEFEKFVDDFSDEFDLKGILQYQSVDIYFGIEFYVVMKLIYSILISADYYATLEYMAEIEVDNFGEFREKEKFYEYEVIKNMDKFEGELNKIRREMYKKSEEKLLQNLDKNIFYLNAPTGAGKTLMSMNLALQFEPKKIFYVFPFNTLVEQTAGVFKEIFDDVVVINSTTPIEFDESDIRQYEIAYLNRAFYHYPFILTTHVNFFELLFGVGKEENFPFWQLAGSVVILDEIQSYNVDKWWYMVKMLNVYSKIIGFKLIIMSATLPRLDRLLNEKRFVDLLGSGYLKHPVFKDRVEVDFSLLDKEINFEDIEEVILSENKQKVLVEFIKKDRAKEFYEYMKDTDGYEVYLLTGDDNKLYREKVIKRCKSEARILLISTQVIEAGVDIDMDLGLKDISLLESEEQFIGRVNRNAKKNSKVYFFDMDKEADIYRGDIRLGFSIKSYKEVFLRKEYEKYYIDVLDALKKEKEKIKSTKSEIEIFKSKVINLDFEWVRKEMKLINVKTHTIFLSFNIDISEFDIEVKDEFLTDGMLDGCKVWEAYKEANEIENYAKRKIVLSQVMSLMQFFTFNVYSYVDIKKYNDLVGGIYLIKDYEEFVDDELKFDRKAFGEYQKGIFL</sequence>
<dbReference type="InterPro" id="IPR006474">
    <property type="entry name" value="Helicase_Cas3_CRISPR-ass_core"/>
</dbReference>
<dbReference type="Gene3D" id="3.40.50.300">
    <property type="entry name" value="P-loop containing nucleotide triphosphate hydrolases"/>
    <property type="match status" value="2"/>
</dbReference>
<dbReference type="GO" id="GO:0004518">
    <property type="term" value="F:nuclease activity"/>
    <property type="evidence" value="ECO:0007669"/>
    <property type="project" value="UniProtKB-KW"/>
</dbReference>
<evidence type="ECO:0000256" key="6">
    <source>
        <dbReference type="ARBA" id="ARBA00022801"/>
    </source>
</evidence>
<evidence type="ECO:0000256" key="7">
    <source>
        <dbReference type="ARBA" id="ARBA00022806"/>
    </source>
</evidence>
<feature type="domain" description="Helicase ATP-binding" evidence="10">
    <location>
        <begin position="245"/>
        <end position="424"/>
    </location>
</feature>
<dbReference type="Proteomes" id="UP000272781">
    <property type="component" value="Unassembled WGS sequence"/>
</dbReference>
<evidence type="ECO:0000256" key="4">
    <source>
        <dbReference type="ARBA" id="ARBA00022723"/>
    </source>
</evidence>
<dbReference type="GO" id="GO:0005524">
    <property type="term" value="F:ATP binding"/>
    <property type="evidence" value="ECO:0007669"/>
    <property type="project" value="UniProtKB-KW"/>
</dbReference>
<keyword evidence="4" id="KW-0479">Metal-binding</keyword>